<name>A0A7I9VKV4_9BACT</name>
<dbReference type="GO" id="GO:0005524">
    <property type="term" value="F:ATP binding"/>
    <property type="evidence" value="ECO:0007669"/>
    <property type="project" value="UniProtKB-KW"/>
</dbReference>
<dbReference type="RefSeq" id="WP_176064282.1">
    <property type="nucleotide sequence ID" value="NZ_BJTG01000003.1"/>
</dbReference>
<reference evidence="7" key="1">
    <citation type="journal article" date="2020" name="Appl. Environ. Microbiol.">
        <title>Diazotrophic Anaeromyxobacter Isolates from Soils.</title>
        <authorList>
            <person name="Masuda Y."/>
            <person name="Yamanaka H."/>
            <person name="Xu Z.X."/>
            <person name="Shiratori Y."/>
            <person name="Aono T."/>
            <person name="Amachi S."/>
            <person name="Senoo K."/>
            <person name="Itoh H."/>
        </authorList>
    </citation>
    <scope>NUCLEOTIDE SEQUENCE [LARGE SCALE GENOMIC DNA]</scope>
    <source>
        <strain evidence="7">R267</strain>
    </source>
</reference>
<dbReference type="GO" id="GO:0004674">
    <property type="term" value="F:protein serine/threonine kinase activity"/>
    <property type="evidence" value="ECO:0007669"/>
    <property type="project" value="TreeGrafter"/>
</dbReference>
<keyword evidence="4" id="KW-0067">ATP-binding</keyword>
<proteinExistence type="predicted"/>
<evidence type="ECO:0000313" key="7">
    <source>
        <dbReference type="Proteomes" id="UP000503640"/>
    </source>
</evidence>
<dbReference type="CDD" id="cd14014">
    <property type="entry name" value="STKc_PknB_like"/>
    <property type="match status" value="1"/>
</dbReference>
<dbReference type="PROSITE" id="PS50011">
    <property type="entry name" value="PROTEIN_KINASE_DOM"/>
    <property type="match status" value="1"/>
</dbReference>
<dbReference type="PANTHER" id="PTHR43289">
    <property type="entry name" value="MITOGEN-ACTIVATED PROTEIN KINASE KINASE KINASE 20-RELATED"/>
    <property type="match status" value="1"/>
</dbReference>
<keyword evidence="1" id="KW-0808">Transferase</keyword>
<accession>A0A7I9VKV4</accession>
<dbReference type="EMBL" id="BJTG01000003">
    <property type="protein sequence ID" value="GEJ56808.1"/>
    <property type="molecule type" value="Genomic_DNA"/>
</dbReference>
<evidence type="ECO:0000256" key="1">
    <source>
        <dbReference type="ARBA" id="ARBA00022679"/>
    </source>
</evidence>
<dbReference type="Gene3D" id="1.10.510.10">
    <property type="entry name" value="Transferase(Phosphotransferase) domain 1"/>
    <property type="match status" value="1"/>
</dbReference>
<evidence type="ECO:0000256" key="4">
    <source>
        <dbReference type="ARBA" id="ARBA00022840"/>
    </source>
</evidence>
<keyword evidence="7" id="KW-1185">Reference proteome</keyword>
<comment type="caution">
    <text evidence="6">The sequence shown here is derived from an EMBL/GenBank/DDBJ whole genome shotgun (WGS) entry which is preliminary data.</text>
</comment>
<dbReference type="InterPro" id="IPR011009">
    <property type="entry name" value="Kinase-like_dom_sf"/>
</dbReference>
<gene>
    <name evidence="6" type="ORF">AMYX_15490</name>
</gene>
<keyword evidence="3" id="KW-0418">Kinase</keyword>
<evidence type="ECO:0000313" key="6">
    <source>
        <dbReference type="EMBL" id="GEJ56808.1"/>
    </source>
</evidence>
<dbReference type="PANTHER" id="PTHR43289:SF6">
    <property type="entry name" value="SERINE_THREONINE-PROTEIN KINASE NEKL-3"/>
    <property type="match status" value="1"/>
</dbReference>
<dbReference type="Proteomes" id="UP000503640">
    <property type="component" value="Unassembled WGS sequence"/>
</dbReference>
<feature type="domain" description="Protein kinase" evidence="5">
    <location>
        <begin position="20"/>
        <end position="293"/>
    </location>
</feature>
<dbReference type="Pfam" id="PF00069">
    <property type="entry name" value="Pkinase"/>
    <property type="match status" value="1"/>
</dbReference>
<dbReference type="InterPro" id="IPR000719">
    <property type="entry name" value="Prot_kinase_dom"/>
</dbReference>
<evidence type="ECO:0000259" key="5">
    <source>
        <dbReference type="PROSITE" id="PS50011"/>
    </source>
</evidence>
<dbReference type="Gene3D" id="3.30.200.20">
    <property type="entry name" value="Phosphorylase Kinase, domain 1"/>
    <property type="match status" value="1"/>
</dbReference>
<keyword evidence="2" id="KW-0547">Nucleotide-binding</keyword>
<dbReference type="SUPFAM" id="SSF56112">
    <property type="entry name" value="Protein kinase-like (PK-like)"/>
    <property type="match status" value="1"/>
</dbReference>
<evidence type="ECO:0000256" key="2">
    <source>
        <dbReference type="ARBA" id="ARBA00022741"/>
    </source>
</evidence>
<evidence type="ECO:0000256" key="3">
    <source>
        <dbReference type="ARBA" id="ARBA00022777"/>
    </source>
</evidence>
<organism evidence="6 7">
    <name type="scientific">Anaeromyxobacter diazotrophicus</name>
    <dbReference type="NCBI Taxonomy" id="2590199"/>
    <lineage>
        <taxon>Bacteria</taxon>
        <taxon>Pseudomonadati</taxon>
        <taxon>Myxococcota</taxon>
        <taxon>Myxococcia</taxon>
        <taxon>Myxococcales</taxon>
        <taxon>Cystobacterineae</taxon>
        <taxon>Anaeromyxobacteraceae</taxon>
        <taxon>Anaeromyxobacter</taxon>
    </lineage>
</organism>
<dbReference type="AlphaFoldDB" id="A0A7I9VKV4"/>
<sequence>MVEPARAAQPDFKPHLFGKFFVLQRLAVGGMAEIYRAKIMGAAGFEKELALKRVLASRAKDKGFIKMLVNEAKLTAQLTHSNIAQIHECGAVEGAYFIAMELVHGVSMKDMMAAFARANVNLTPEQAIFVVLQLLHGLDYAHRKTGADGEPLHIVHCDVSPDNALVSWEGEVKLLDFGIARAATGLSNYKEGMLMGKLGYVAPEQASIEKTWDHRVDVFAAGIILYELLTKQKPFPRATDVESLIASRKVQAIPPSALDERIPKELDAIVARALAYDPEDRYPSAHAFADALVDVLFPTPQSAVQELLGQQMRQVFSDRIARQRAARAHDALVMKVLQHVLEQRQAGGEVEEPQLPAFDDDDLRDPTVVQPVAARAAARPPRPVRRLVDRGRAAVLGLLAAGLAAAGAWSLALWLQPGLVVVTSDPPGAQVTVDGEPVPGGTPAVVEGLRPTAPVTVVVSAPDRKTASYALAPAPRQLVRRVHAELRAALGAVVVESAPSGARVLLDDRVVGVTPVTIEKVRLDERHRLDLSLPGHELDQFVVLPEQDGQRFFRTLAPERRGRP</sequence>
<dbReference type="Pfam" id="PF08308">
    <property type="entry name" value="PEGA"/>
    <property type="match status" value="1"/>
</dbReference>
<protein>
    <recommendedName>
        <fullName evidence="5">Protein kinase domain-containing protein</fullName>
    </recommendedName>
</protein>
<dbReference type="InterPro" id="IPR013229">
    <property type="entry name" value="PEGA"/>
</dbReference>